<gene>
    <name evidence="3" type="ORF">F7O44_24990</name>
</gene>
<dbReference type="AlphaFoldDB" id="A0A7K3MAP9"/>
<dbReference type="PANTHER" id="PTHR35176">
    <property type="entry name" value="HEME OXYGENASE HI_0854-RELATED"/>
    <property type="match status" value="1"/>
</dbReference>
<evidence type="ECO:0000259" key="2">
    <source>
        <dbReference type="Pfam" id="PF01243"/>
    </source>
</evidence>
<name>A0A7K3MAP9_9ACTN</name>
<organism evidence="3 4">
    <name type="scientific">Phytoactinopolyspora mesophila</name>
    <dbReference type="NCBI Taxonomy" id="2650750"/>
    <lineage>
        <taxon>Bacteria</taxon>
        <taxon>Bacillati</taxon>
        <taxon>Actinomycetota</taxon>
        <taxon>Actinomycetes</taxon>
        <taxon>Jiangellales</taxon>
        <taxon>Jiangellaceae</taxon>
        <taxon>Phytoactinopolyspora</taxon>
    </lineage>
</organism>
<accession>A0A7K3MAP9</accession>
<evidence type="ECO:0000313" key="3">
    <source>
        <dbReference type="EMBL" id="NDL60336.1"/>
    </source>
</evidence>
<sequence length="145" mass="16110">MRLNEAECRRRLGAARVARLATTGADMRPHLVPVTFAVSGDLLVVGVDQKPKTTTKLRRMRNIEENPRVTVLCDHYDDDWTQLWWVRADGEASIVERGEIRDHAIELLVAKYEQYAVDPPAGPVIVLAIGAWSGWAYSSADPAGT</sequence>
<dbReference type="GO" id="GO:0005829">
    <property type="term" value="C:cytosol"/>
    <property type="evidence" value="ECO:0007669"/>
    <property type="project" value="TreeGrafter"/>
</dbReference>
<dbReference type="InterPro" id="IPR019967">
    <property type="entry name" value="F420-dep_enz_PPOX_Rv0121"/>
</dbReference>
<evidence type="ECO:0000256" key="1">
    <source>
        <dbReference type="ARBA" id="ARBA00023002"/>
    </source>
</evidence>
<dbReference type="PANTHER" id="PTHR35176:SF2">
    <property type="entry name" value="F420H(2)-DEPENDENT REDUCTASE RV1155"/>
    <property type="match status" value="1"/>
</dbReference>
<dbReference type="InterPro" id="IPR012349">
    <property type="entry name" value="Split_barrel_FMN-bd"/>
</dbReference>
<dbReference type="GO" id="GO:0016627">
    <property type="term" value="F:oxidoreductase activity, acting on the CH-CH group of donors"/>
    <property type="evidence" value="ECO:0007669"/>
    <property type="project" value="TreeGrafter"/>
</dbReference>
<protein>
    <submittedName>
        <fullName evidence="3">TIGR03668 family PPOX class F420-dependent oxidoreductase</fullName>
    </submittedName>
</protein>
<dbReference type="RefSeq" id="WP_162453046.1">
    <property type="nucleotide sequence ID" value="NZ_WLZY01000011.1"/>
</dbReference>
<comment type="caution">
    <text evidence="3">The sequence shown here is derived from an EMBL/GenBank/DDBJ whole genome shotgun (WGS) entry which is preliminary data.</text>
</comment>
<dbReference type="NCBIfam" id="TIGR03668">
    <property type="entry name" value="Rv0121_F420"/>
    <property type="match status" value="1"/>
</dbReference>
<keyword evidence="1" id="KW-0560">Oxidoreductase</keyword>
<dbReference type="Proteomes" id="UP000460435">
    <property type="component" value="Unassembled WGS sequence"/>
</dbReference>
<dbReference type="Gene3D" id="2.30.110.10">
    <property type="entry name" value="Electron Transport, Fmn-binding Protein, Chain A"/>
    <property type="match status" value="1"/>
</dbReference>
<dbReference type="InterPro" id="IPR052019">
    <property type="entry name" value="F420H2_bilvrd_red/Heme_oxyg"/>
</dbReference>
<dbReference type="SUPFAM" id="SSF50475">
    <property type="entry name" value="FMN-binding split barrel"/>
    <property type="match status" value="1"/>
</dbReference>
<keyword evidence="4" id="KW-1185">Reference proteome</keyword>
<dbReference type="InterPro" id="IPR011576">
    <property type="entry name" value="Pyridox_Oxase_N"/>
</dbReference>
<evidence type="ECO:0000313" key="4">
    <source>
        <dbReference type="Proteomes" id="UP000460435"/>
    </source>
</evidence>
<dbReference type="EMBL" id="WLZY01000011">
    <property type="protein sequence ID" value="NDL60336.1"/>
    <property type="molecule type" value="Genomic_DNA"/>
</dbReference>
<reference evidence="3 4" key="1">
    <citation type="submission" date="2019-11" db="EMBL/GenBank/DDBJ databases">
        <authorList>
            <person name="Li X.-J."/>
            <person name="Feng X.-M."/>
        </authorList>
    </citation>
    <scope>NUCLEOTIDE SEQUENCE [LARGE SCALE GENOMIC DNA]</scope>
    <source>
        <strain evidence="3 4">XMNu-373</strain>
    </source>
</reference>
<feature type="domain" description="Pyridoxamine 5'-phosphate oxidase N-terminal" evidence="2">
    <location>
        <begin position="6"/>
        <end position="133"/>
    </location>
</feature>
<dbReference type="GO" id="GO:0070967">
    <property type="term" value="F:coenzyme F420 binding"/>
    <property type="evidence" value="ECO:0007669"/>
    <property type="project" value="TreeGrafter"/>
</dbReference>
<proteinExistence type="predicted"/>
<dbReference type="Pfam" id="PF01243">
    <property type="entry name" value="PNPOx_N"/>
    <property type="match status" value="1"/>
</dbReference>